<dbReference type="OrthoDB" id="9800218at2"/>
<dbReference type="Pfam" id="PF16068">
    <property type="entry name" value="DUF4810"/>
    <property type="match status" value="1"/>
</dbReference>
<dbReference type="InterPro" id="IPR014508">
    <property type="entry name" value="UCP020555_TPR-like"/>
</dbReference>
<dbReference type="RefSeq" id="WP_141462456.1">
    <property type="nucleotide sequence ID" value="NZ_CP038141.1"/>
</dbReference>
<reference evidence="2 3" key="1">
    <citation type="submission" date="2019-03" db="EMBL/GenBank/DDBJ databases">
        <title>The complete genome sequence of Swingsia samuiensis NBRC107927(T).</title>
        <authorList>
            <person name="Chua K.-O."/>
            <person name="Chan K.-G."/>
            <person name="See-Too W.-S."/>
        </authorList>
    </citation>
    <scope>NUCLEOTIDE SEQUENCE [LARGE SCALE GENOMIC DNA]</scope>
    <source>
        <strain evidence="2 3">AH83</strain>
    </source>
</reference>
<sequence>MCAFKYLFFPYFLIAGLVSLTGCSGGERPLYYWGDYQKQLYSYFEKKTSPEEQIIDLEKNIQKAQSKNLSLPPGYYAHLGLLYSETGQYEKAQTAFLTEEKIFPESKTYMDFLLKSSANLPLSTQPSGAKTPSSLKSGS</sequence>
<proteinExistence type="predicted"/>
<evidence type="ECO:0000313" key="2">
    <source>
        <dbReference type="EMBL" id="QDH17699.1"/>
    </source>
</evidence>
<evidence type="ECO:0000256" key="1">
    <source>
        <dbReference type="PROSITE-ProRule" id="PRU00339"/>
    </source>
</evidence>
<dbReference type="Proteomes" id="UP000316313">
    <property type="component" value="Chromosome"/>
</dbReference>
<dbReference type="PROSITE" id="PS50005">
    <property type="entry name" value="TPR"/>
    <property type="match status" value="1"/>
</dbReference>
<gene>
    <name evidence="2" type="ORF">E3D00_09070</name>
</gene>
<organism evidence="2 3">
    <name type="scientific">Swingsia samuiensis</name>
    <dbReference type="NCBI Taxonomy" id="1293412"/>
    <lineage>
        <taxon>Bacteria</taxon>
        <taxon>Pseudomonadati</taxon>
        <taxon>Pseudomonadota</taxon>
        <taxon>Alphaproteobacteria</taxon>
        <taxon>Acetobacterales</taxon>
        <taxon>Acetobacteraceae</taxon>
        <taxon>Swingsia</taxon>
    </lineage>
</organism>
<keyword evidence="3" id="KW-1185">Reference proteome</keyword>
<dbReference type="InterPro" id="IPR019734">
    <property type="entry name" value="TPR_rpt"/>
</dbReference>
<dbReference type="PROSITE" id="PS51257">
    <property type="entry name" value="PROKAR_LIPOPROTEIN"/>
    <property type="match status" value="1"/>
</dbReference>
<dbReference type="EMBL" id="CP038141">
    <property type="protein sequence ID" value="QDH17699.1"/>
    <property type="molecule type" value="Genomic_DNA"/>
</dbReference>
<protein>
    <submittedName>
        <fullName evidence="2">DUF4810 domain-containing protein</fullName>
    </submittedName>
</protein>
<dbReference type="AlphaFoldDB" id="A0A4Y6UJA3"/>
<keyword evidence="1" id="KW-0802">TPR repeat</keyword>
<accession>A0A4Y6UJA3</accession>
<feature type="repeat" description="TPR" evidence="1">
    <location>
        <begin position="73"/>
        <end position="106"/>
    </location>
</feature>
<name>A0A4Y6UJA3_9PROT</name>
<evidence type="ECO:0000313" key="3">
    <source>
        <dbReference type="Proteomes" id="UP000316313"/>
    </source>
</evidence>
<dbReference type="KEGG" id="ssam:E3D00_09070"/>